<dbReference type="EMBL" id="GL945479">
    <property type="protein sequence ID" value="EGN99665.1"/>
    <property type="molecule type" value="Genomic_DNA"/>
</dbReference>
<accession>F8PUE5</accession>
<evidence type="ECO:0000313" key="4">
    <source>
        <dbReference type="Proteomes" id="UP000008063"/>
    </source>
</evidence>
<reference evidence="4" key="1">
    <citation type="journal article" date="2011" name="Science">
        <title>The plant cell wall-decomposing machinery underlies the functional diversity of forest fungi.</title>
        <authorList>
            <person name="Eastwood D.C."/>
            <person name="Floudas D."/>
            <person name="Binder M."/>
            <person name="Majcherczyk A."/>
            <person name="Schneider P."/>
            <person name="Aerts A."/>
            <person name="Asiegbu F.O."/>
            <person name="Baker S.E."/>
            <person name="Barry K."/>
            <person name="Bendiksby M."/>
            <person name="Blumentritt M."/>
            <person name="Coutinho P.M."/>
            <person name="Cullen D."/>
            <person name="de Vries R.P."/>
            <person name="Gathman A."/>
            <person name="Goodell B."/>
            <person name="Henrissat B."/>
            <person name="Ihrmark K."/>
            <person name="Kauserud H."/>
            <person name="Kohler A."/>
            <person name="LaButti K."/>
            <person name="Lapidus A."/>
            <person name="Lavin J.L."/>
            <person name="Lee Y.-H."/>
            <person name="Lindquist E."/>
            <person name="Lilly W."/>
            <person name="Lucas S."/>
            <person name="Morin E."/>
            <person name="Murat C."/>
            <person name="Oguiza J.A."/>
            <person name="Park J."/>
            <person name="Pisabarro A.G."/>
            <person name="Riley R."/>
            <person name="Rosling A."/>
            <person name="Salamov A."/>
            <person name="Schmidt O."/>
            <person name="Schmutz J."/>
            <person name="Skrede I."/>
            <person name="Stenlid J."/>
            <person name="Wiebenga A."/>
            <person name="Xie X."/>
            <person name="Kuees U."/>
            <person name="Hibbett D.S."/>
            <person name="Hoffmeister D."/>
            <person name="Hoegberg N."/>
            <person name="Martin F."/>
            <person name="Grigoriev I.V."/>
            <person name="Watkinson S.C."/>
        </authorList>
    </citation>
    <scope>NUCLEOTIDE SEQUENCE [LARGE SCALE GENOMIC DNA]</scope>
    <source>
        <strain evidence="4">strain S7.3</strain>
    </source>
</reference>
<evidence type="ECO:0000256" key="2">
    <source>
        <dbReference type="SAM" id="SignalP"/>
    </source>
</evidence>
<gene>
    <name evidence="3" type="ORF">SERLA73DRAFT_72465</name>
</gene>
<dbReference type="Proteomes" id="UP000008063">
    <property type="component" value="Unassembled WGS sequence"/>
</dbReference>
<feature type="signal peptide" evidence="2">
    <location>
        <begin position="1"/>
        <end position="26"/>
    </location>
</feature>
<keyword evidence="4" id="KW-1185">Reference proteome</keyword>
<keyword evidence="2" id="KW-0732">Signal</keyword>
<organism evidence="4">
    <name type="scientific">Serpula lacrymans var. lacrymans (strain S7.3)</name>
    <name type="common">Dry rot fungus</name>
    <dbReference type="NCBI Taxonomy" id="936435"/>
    <lineage>
        <taxon>Eukaryota</taxon>
        <taxon>Fungi</taxon>
        <taxon>Dikarya</taxon>
        <taxon>Basidiomycota</taxon>
        <taxon>Agaricomycotina</taxon>
        <taxon>Agaricomycetes</taxon>
        <taxon>Agaricomycetidae</taxon>
        <taxon>Boletales</taxon>
        <taxon>Coniophorineae</taxon>
        <taxon>Serpulaceae</taxon>
        <taxon>Serpula</taxon>
    </lineage>
</organism>
<feature type="region of interest" description="Disordered" evidence="1">
    <location>
        <begin position="61"/>
        <end position="117"/>
    </location>
</feature>
<protein>
    <submittedName>
        <fullName evidence="3">Uncharacterized protein</fullName>
    </submittedName>
</protein>
<evidence type="ECO:0000256" key="1">
    <source>
        <dbReference type="SAM" id="MobiDB-lite"/>
    </source>
</evidence>
<proteinExistence type="predicted"/>
<evidence type="ECO:0000313" key="3">
    <source>
        <dbReference type="EMBL" id="EGN99665.1"/>
    </source>
</evidence>
<dbReference type="AlphaFoldDB" id="F8PUE5"/>
<feature type="compositionally biased region" description="Low complexity" evidence="1">
    <location>
        <begin position="92"/>
        <end position="109"/>
    </location>
</feature>
<dbReference type="HOGENOM" id="CLU_2086255_0_0_1"/>
<feature type="compositionally biased region" description="Low complexity" evidence="1">
    <location>
        <begin position="61"/>
        <end position="76"/>
    </location>
</feature>
<name>F8PUE5_SERL3</name>
<feature type="chain" id="PRO_5003376904" evidence="2">
    <location>
        <begin position="27"/>
        <end position="117"/>
    </location>
</feature>
<dbReference type="InParanoid" id="F8PUE5"/>
<sequence>MHIPTTSPLLAIALMSPLTKVPSVHGAASVVVEPAGTDPSVAGVVAGAPPLAEVFGSGAAEPLSAPASAPGSPELGLVSVSPGGRAPESPLVGAPAAPGSPEVGAAPGSPGVGAAPG</sequence>